<dbReference type="Proteomes" id="UP000032749">
    <property type="component" value="Chromosome"/>
</dbReference>
<evidence type="ECO:0008006" key="3">
    <source>
        <dbReference type="Google" id="ProtNLM"/>
    </source>
</evidence>
<evidence type="ECO:0000313" key="1">
    <source>
        <dbReference type="EMBL" id="CCK75605.1"/>
    </source>
</evidence>
<organism evidence="1 2">
    <name type="scientific">Oleispira antarctica RB-8</name>
    <dbReference type="NCBI Taxonomy" id="698738"/>
    <lineage>
        <taxon>Bacteria</taxon>
        <taxon>Pseudomonadati</taxon>
        <taxon>Pseudomonadota</taxon>
        <taxon>Gammaproteobacteria</taxon>
        <taxon>Oceanospirillales</taxon>
        <taxon>Oceanospirillaceae</taxon>
        <taxon>Oleispira</taxon>
    </lineage>
</organism>
<protein>
    <recommendedName>
        <fullName evidence="3">Lipoprotein</fullName>
    </recommendedName>
</protein>
<gene>
    <name evidence="1" type="ORF">OLEAN_C14290</name>
</gene>
<sequence length="135" mass="15366">MRKFIVTLLSTCFLLACSSSKVINIHEPELEFTNIKSDFILKDVNNYDCDDIDVSTLKYILTTSKPISQIELHDEFSTVGCSIKGWVTIKNKSIGFKFDYGGILYLDNGEIMACGEDCCQNNFKYCTWEKSENTN</sequence>
<dbReference type="OrthoDB" id="6198727at2"/>
<keyword evidence="2" id="KW-1185">Reference proteome</keyword>
<dbReference type="HOGENOM" id="CLU_1883644_0_0_6"/>
<proteinExistence type="predicted"/>
<accession>R4YLW8</accession>
<name>R4YLW8_OLEAN</name>
<dbReference type="KEGG" id="oai:OLEAN_C14290"/>
<reference evidence="1 2" key="1">
    <citation type="journal article" date="2013" name="Nat. Commun.">
        <title>Genome sequence and functional genomic analysis of the oil-degrading bacterium Oleispira antarctica.</title>
        <authorList>
            <person name="Kube M."/>
            <person name="Chernikova T.N."/>
            <person name="Al-Ramahi Y."/>
            <person name="Beloqui A."/>
            <person name="Lopez-Cortez N."/>
            <person name="Guazzaroni M.E."/>
            <person name="Heipieper H.J."/>
            <person name="Klages S."/>
            <person name="Kotsyurbenko O.R."/>
            <person name="Langer I."/>
            <person name="Nechitaylo T.Y."/>
            <person name="Lunsdorf H."/>
            <person name="Fernandez M."/>
            <person name="Juarez S."/>
            <person name="Ciordia S."/>
            <person name="Singer A."/>
            <person name="Kagan O."/>
            <person name="Egorova O."/>
            <person name="Petit P.A."/>
            <person name="Stogios P."/>
            <person name="Kim Y."/>
            <person name="Tchigvintsev A."/>
            <person name="Flick R."/>
            <person name="Denaro R."/>
            <person name="Genovese M."/>
            <person name="Albar J.P."/>
            <person name="Reva O.N."/>
            <person name="Martinez-Gomariz M."/>
            <person name="Tran H."/>
            <person name="Ferrer M."/>
            <person name="Savchenko A."/>
            <person name="Yakunin A.F."/>
            <person name="Yakimov M.M."/>
            <person name="Golyshina O.V."/>
            <person name="Reinhardt R."/>
            <person name="Golyshin P.N."/>
        </authorList>
    </citation>
    <scope>NUCLEOTIDE SEQUENCE [LARGE SCALE GENOMIC DNA]</scope>
</reference>
<dbReference type="PROSITE" id="PS51257">
    <property type="entry name" value="PROKAR_LIPOPROTEIN"/>
    <property type="match status" value="1"/>
</dbReference>
<dbReference type="EMBL" id="FO203512">
    <property type="protein sequence ID" value="CCK75605.1"/>
    <property type="molecule type" value="Genomic_DNA"/>
</dbReference>
<evidence type="ECO:0000313" key="2">
    <source>
        <dbReference type="Proteomes" id="UP000032749"/>
    </source>
</evidence>
<dbReference type="AlphaFoldDB" id="R4YLW8"/>